<comment type="caution">
    <text evidence="2">The sequence shown here is derived from an EMBL/GenBank/DDBJ whole genome shotgun (WGS) entry which is preliminary data.</text>
</comment>
<dbReference type="EMBL" id="JACHLL010000001">
    <property type="protein sequence ID" value="MBB6339924.1"/>
    <property type="molecule type" value="Genomic_DNA"/>
</dbReference>
<gene>
    <name evidence="2" type="ORF">HNP49_000074</name>
</gene>
<proteinExistence type="predicted"/>
<feature type="chain" id="PRO_5030607579" evidence="1">
    <location>
        <begin position="23"/>
        <end position="258"/>
    </location>
</feature>
<sequence length="258" mass="28144">MSSLIRNGSLGALLLLAGQAVAQGDSAALLTSLEQQQLASYRLQTLFHLHSIQEGAENVGGQLKAESASFLTQLEQLDEQASGLGLETEIKAVQDEGRKFAGIVATDELLEQGYVDLHTVNDLSASQHALREGYQRLEEQLASKGVKGNPLQDQAILMQRIAAEYVRESASLDGGSAIYDNAQDLEKPVDQLAQEFRQQLASLDQQYAGQAQVSQKLKKVGITFAYIEKSLQNYKERSVPYVVSRYSDKIVVSLTASN</sequence>
<reference evidence="2 3" key="1">
    <citation type="submission" date="2020-08" db="EMBL/GenBank/DDBJ databases">
        <title>Functional genomics of gut bacteria from endangered species of beetles.</title>
        <authorList>
            <person name="Carlos-Shanley C."/>
        </authorList>
    </citation>
    <scope>NUCLEOTIDE SEQUENCE [LARGE SCALE GENOMIC DNA]</scope>
    <source>
        <strain evidence="2 3">S00202</strain>
    </source>
</reference>
<feature type="signal peptide" evidence="1">
    <location>
        <begin position="1"/>
        <end position="22"/>
    </location>
</feature>
<dbReference type="RefSeq" id="WP_184679634.1">
    <property type="nucleotide sequence ID" value="NZ_JACHLL010000001.1"/>
</dbReference>
<keyword evidence="1" id="KW-0732">Signal</keyword>
<evidence type="ECO:0000256" key="1">
    <source>
        <dbReference type="SAM" id="SignalP"/>
    </source>
</evidence>
<keyword evidence="3" id="KW-1185">Reference proteome</keyword>
<dbReference type="Proteomes" id="UP000557193">
    <property type="component" value="Unassembled WGS sequence"/>
</dbReference>
<evidence type="ECO:0000313" key="2">
    <source>
        <dbReference type="EMBL" id="MBB6339924.1"/>
    </source>
</evidence>
<evidence type="ECO:0000313" key="3">
    <source>
        <dbReference type="Proteomes" id="UP000557193"/>
    </source>
</evidence>
<accession>A0A7X0BNI8</accession>
<protein>
    <submittedName>
        <fullName evidence="2">Uncharacterized protein</fullName>
    </submittedName>
</protein>
<name>A0A7X0BNI8_9PSED</name>
<dbReference type="AlphaFoldDB" id="A0A7X0BNI8"/>
<organism evidence="2 3">
    <name type="scientific">Pseudomonas fluvialis</name>
    <dbReference type="NCBI Taxonomy" id="1793966"/>
    <lineage>
        <taxon>Bacteria</taxon>
        <taxon>Pseudomonadati</taxon>
        <taxon>Pseudomonadota</taxon>
        <taxon>Gammaproteobacteria</taxon>
        <taxon>Pseudomonadales</taxon>
        <taxon>Pseudomonadaceae</taxon>
        <taxon>Pseudomonas</taxon>
    </lineage>
</organism>